<dbReference type="KEGG" id="ttc:FOKN1_0165"/>
<keyword evidence="4" id="KW-1185">Reference proteome</keyword>
<dbReference type="EMBL" id="AP018052">
    <property type="protein sequence ID" value="BAZ92569.1"/>
    <property type="molecule type" value="Genomic_DNA"/>
</dbReference>
<name>A0A1Z4VLT6_9GAMM</name>
<accession>A0A1Z4VLT6</accession>
<evidence type="ECO:0000313" key="4">
    <source>
        <dbReference type="Proteomes" id="UP000218765"/>
    </source>
</evidence>
<gene>
    <name evidence="3" type="ORF">FOKN1_0165</name>
</gene>
<dbReference type="OrthoDB" id="6876592at2"/>
<protein>
    <submittedName>
        <fullName evidence="3">Methionine sulfoxide reductase B</fullName>
    </submittedName>
</protein>
<dbReference type="Pfam" id="PF05137">
    <property type="entry name" value="PilN"/>
    <property type="match status" value="1"/>
</dbReference>
<evidence type="ECO:0000256" key="1">
    <source>
        <dbReference type="SAM" id="Coils"/>
    </source>
</evidence>
<sequence>MYQQINLYQPVFRHEKKVFSALTLLQLLGITVLVLLGIYAGLRWQLAQVEHNLVALETQHVRLNQQIDALEQAQAGSELETLDNRIAQLEQRRGLLDQVLEELDSFQAPERRFSALLTGLARVQTTDLWLTRIELLADGGATLEGRAWDAQRVPAYLEQLGASDHLGELGLSQVRIDNGPETGGVRFSLSNRHTDSARLSRRADGREPTS</sequence>
<dbReference type="InterPro" id="IPR007813">
    <property type="entry name" value="PilN"/>
</dbReference>
<evidence type="ECO:0000313" key="3">
    <source>
        <dbReference type="EMBL" id="BAZ92569.1"/>
    </source>
</evidence>
<feature type="transmembrane region" description="Helical" evidence="2">
    <location>
        <begin position="21"/>
        <end position="42"/>
    </location>
</feature>
<keyword evidence="1" id="KW-0175">Coiled coil</keyword>
<dbReference type="RefSeq" id="WP_096363785.1">
    <property type="nucleotide sequence ID" value="NZ_AP018052.1"/>
</dbReference>
<reference evidence="3 4" key="1">
    <citation type="submission" date="2017-05" db="EMBL/GenBank/DDBJ databases">
        <title>Thiocyanate degradation by Thiohalobacter thiocyanaticus FOKN1.</title>
        <authorList>
            <person name="Oshiki M."/>
            <person name="Fukushima T."/>
            <person name="Kawano S."/>
            <person name="Nakagawa J."/>
        </authorList>
    </citation>
    <scope>NUCLEOTIDE SEQUENCE [LARGE SCALE GENOMIC DNA]</scope>
    <source>
        <strain evidence="3 4">FOKN1</strain>
    </source>
</reference>
<feature type="coiled-coil region" evidence="1">
    <location>
        <begin position="39"/>
        <end position="99"/>
    </location>
</feature>
<organism evidence="3 4">
    <name type="scientific">Thiohalobacter thiocyanaticus</name>
    <dbReference type="NCBI Taxonomy" id="585455"/>
    <lineage>
        <taxon>Bacteria</taxon>
        <taxon>Pseudomonadati</taxon>
        <taxon>Pseudomonadota</taxon>
        <taxon>Gammaproteobacteria</taxon>
        <taxon>Thiohalobacterales</taxon>
        <taxon>Thiohalobacteraceae</taxon>
        <taxon>Thiohalobacter</taxon>
    </lineage>
</organism>
<keyword evidence="2" id="KW-0812">Transmembrane</keyword>
<proteinExistence type="predicted"/>
<dbReference type="AlphaFoldDB" id="A0A1Z4VLT6"/>
<evidence type="ECO:0000256" key="2">
    <source>
        <dbReference type="SAM" id="Phobius"/>
    </source>
</evidence>
<dbReference type="Proteomes" id="UP000218765">
    <property type="component" value="Chromosome"/>
</dbReference>
<keyword evidence="2" id="KW-0472">Membrane</keyword>
<keyword evidence="2" id="KW-1133">Transmembrane helix</keyword>